<keyword evidence="5 10" id="KW-1133">Transmembrane helix</keyword>
<dbReference type="OrthoDB" id="9809206at2"/>
<dbReference type="PANTHER" id="PTHR10110">
    <property type="entry name" value="SODIUM/HYDROGEN EXCHANGER"/>
    <property type="match status" value="1"/>
</dbReference>
<feature type="transmembrane region" description="Helical" evidence="10">
    <location>
        <begin position="302"/>
        <end position="321"/>
    </location>
</feature>
<comment type="caution">
    <text evidence="10">Lacks conserved residue(s) required for the propagation of feature annotation.</text>
</comment>
<feature type="transmembrane region" description="Helical" evidence="10">
    <location>
        <begin position="261"/>
        <end position="282"/>
    </location>
</feature>
<organism evidence="12 13">
    <name type="scientific">Chryseolinea serpens</name>
    <dbReference type="NCBI Taxonomy" id="947013"/>
    <lineage>
        <taxon>Bacteria</taxon>
        <taxon>Pseudomonadati</taxon>
        <taxon>Bacteroidota</taxon>
        <taxon>Cytophagia</taxon>
        <taxon>Cytophagales</taxon>
        <taxon>Fulvivirgaceae</taxon>
        <taxon>Chryseolinea</taxon>
    </lineage>
</organism>
<dbReference type="GO" id="GO:0051453">
    <property type="term" value="P:regulation of intracellular pH"/>
    <property type="evidence" value="ECO:0007669"/>
    <property type="project" value="TreeGrafter"/>
</dbReference>
<dbReference type="Pfam" id="PF00999">
    <property type="entry name" value="Na_H_Exchanger"/>
    <property type="match status" value="1"/>
</dbReference>
<comment type="subcellular location">
    <subcellularLocation>
        <location evidence="1 10">Cell membrane</location>
        <topology evidence="1 10">Multi-pass membrane protein</topology>
    </subcellularLocation>
</comment>
<evidence type="ECO:0000256" key="1">
    <source>
        <dbReference type="ARBA" id="ARBA00004651"/>
    </source>
</evidence>
<feature type="transmembrane region" description="Helical" evidence="10">
    <location>
        <begin position="223"/>
        <end position="249"/>
    </location>
</feature>
<dbReference type="AlphaFoldDB" id="A0A1M5L0U5"/>
<feature type="transmembrane region" description="Helical" evidence="10">
    <location>
        <begin position="83"/>
        <end position="102"/>
    </location>
</feature>
<dbReference type="InterPro" id="IPR006153">
    <property type="entry name" value="Cation/H_exchanger_TM"/>
</dbReference>
<evidence type="ECO:0000256" key="10">
    <source>
        <dbReference type="RuleBase" id="RU366002"/>
    </source>
</evidence>
<evidence type="ECO:0000256" key="4">
    <source>
        <dbReference type="ARBA" id="ARBA00022692"/>
    </source>
</evidence>
<dbReference type="GO" id="GO:0005886">
    <property type="term" value="C:plasma membrane"/>
    <property type="evidence" value="ECO:0007669"/>
    <property type="project" value="UniProtKB-SubCell"/>
</dbReference>
<evidence type="ECO:0000259" key="11">
    <source>
        <dbReference type="Pfam" id="PF00999"/>
    </source>
</evidence>
<dbReference type="Proteomes" id="UP000184212">
    <property type="component" value="Unassembled WGS sequence"/>
</dbReference>
<keyword evidence="2 10" id="KW-0813">Transport</keyword>
<feature type="transmembrane region" description="Helical" evidence="10">
    <location>
        <begin position="28"/>
        <end position="47"/>
    </location>
</feature>
<feature type="transmembrane region" description="Helical" evidence="10">
    <location>
        <begin position="380"/>
        <end position="400"/>
    </location>
</feature>
<proteinExistence type="inferred from homology"/>
<dbReference type="EMBL" id="FQWQ01000001">
    <property type="protein sequence ID" value="SHG58668.1"/>
    <property type="molecule type" value="Genomic_DNA"/>
</dbReference>
<dbReference type="NCBIfam" id="TIGR00831">
    <property type="entry name" value="a_cpa1"/>
    <property type="match status" value="1"/>
</dbReference>
<keyword evidence="3 10" id="KW-1003">Cell membrane</keyword>
<dbReference type="Gene3D" id="6.10.140.1330">
    <property type="match status" value="1"/>
</dbReference>
<feature type="transmembrane region" description="Helical" evidence="10">
    <location>
        <begin position="342"/>
        <end position="368"/>
    </location>
</feature>
<dbReference type="InterPro" id="IPR004705">
    <property type="entry name" value="Cation/H_exchanger_CPA1_bac"/>
</dbReference>
<name>A0A1M5L0U5_9BACT</name>
<keyword evidence="8 10" id="KW-0472">Membrane</keyword>
<dbReference type="PANTHER" id="PTHR10110:SF86">
    <property type="entry name" value="SODIUM_HYDROGEN EXCHANGER 7"/>
    <property type="match status" value="1"/>
</dbReference>
<comment type="similarity">
    <text evidence="10">Belongs to the monovalent cation:proton antiporter 1 (CPA1) transporter (TC 2.A.36) family.</text>
</comment>
<evidence type="ECO:0000256" key="8">
    <source>
        <dbReference type="ARBA" id="ARBA00023136"/>
    </source>
</evidence>
<keyword evidence="7 10" id="KW-0406">Ion transport</keyword>
<sequence>MENIATIIILLAIVTALAEVTERVKIPYPILLVLTGITISMVPGLPSITLNPDIVFLVFLPPILYAAAWTMPWQEFKAAKRPITLLAIGCVIFTTCAVAWVAHLFIPIMSWPECFLLGAIISPPDAVAAAAATKGLSIPKRVTVILEGESLVNDATGLIAYKYAIAALVTGAFSVWHAGLQFIVVAGVGIALGLVVGVIFKWIHKLTPDNPTNDTTLTFLAPFVAYLLAESIHISGVLAVVVCGLYLGRQSSKVFSQQGRLQAYGVWNTVIFILNGLIFILIGMQLRSVLQDIGTHSFRTLLWYGVIVSVAVIVGRIIWVYPGTYLPRLSKRVRTAEVRPPLRLVTIIAWSGMRGVVSLAAALALPLTLGDGEPFKNRNLIIFLTFCVILSTLVLQGLTLRPLIQWLGITAGDEEHKQEQKARLQIASAVIEHIEENYALALSDEVLNQIKTKYEIRIQRIRKDESTQKMAEQEINEFHRIQKELLERERQLTLRMRDDGQISDEALRKIEYELDLEETRLILERGIA</sequence>
<feature type="domain" description="Cation/H+ exchanger transmembrane" evidence="11">
    <location>
        <begin position="10"/>
        <end position="406"/>
    </location>
</feature>
<evidence type="ECO:0000256" key="7">
    <source>
        <dbReference type="ARBA" id="ARBA00023065"/>
    </source>
</evidence>
<accession>A0A1M5L0U5</accession>
<dbReference type="STRING" id="947013.SAMN04488109_0950"/>
<evidence type="ECO:0000313" key="13">
    <source>
        <dbReference type="Proteomes" id="UP000184212"/>
    </source>
</evidence>
<evidence type="ECO:0000256" key="9">
    <source>
        <dbReference type="ARBA" id="ARBA00023201"/>
    </source>
</evidence>
<gene>
    <name evidence="12" type="ORF">SAMN04488109_0950</name>
</gene>
<dbReference type="GO" id="GO:0015386">
    <property type="term" value="F:potassium:proton antiporter activity"/>
    <property type="evidence" value="ECO:0007669"/>
    <property type="project" value="TreeGrafter"/>
</dbReference>
<feature type="transmembrane region" description="Helical" evidence="10">
    <location>
        <begin position="54"/>
        <end position="71"/>
    </location>
</feature>
<evidence type="ECO:0000256" key="2">
    <source>
        <dbReference type="ARBA" id="ARBA00022448"/>
    </source>
</evidence>
<feature type="transmembrane region" description="Helical" evidence="10">
    <location>
        <begin position="183"/>
        <end position="203"/>
    </location>
</feature>
<protein>
    <submittedName>
        <fullName evidence="12">Monovalent cation:H+ antiporter, CPA1 family</fullName>
    </submittedName>
</protein>
<dbReference type="InterPro" id="IPR018422">
    <property type="entry name" value="Cation/H_exchanger_CPA1"/>
</dbReference>
<dbReference type="GO" id="GO:0015385">
    <property type="term" value="F:sodium:proton antiporter activity"/>
    <property type="evidence" value="ECO:0007669"/>
    <property type="project" value="InterPro"/>
</dbReference>
<feature type="transmembrane region" description="Helical" evidence="10">
    <location>
        <begin position="158"/>
        <end position="176"/>
    </location>
</feature>
<comment type="function">
    <text evidence="10">Na(+)/H(+) antiporter that extrudes sodium in exchange for external protons.</text>
</comment>
<dbReference type="GO" id="GO:0098719">
    <property type="term" value="P:sodium ion import across plasma membrane"/>
    <property type="evidence" value="ECO:0007669"/>
    <property type="project" value="TreeGrafter"/>
</dbReference>
<keyword evidence="9 10" id="KW-0739">Sodium transport</keyword>
<evidence type="ECO:0000256" key="5">
    <source>
        <dbReference type="ARBA" id="ARBA00022989"/>
    </source>
</evidence>
<evidence type="ECO:0000256" key="6">
    <source>
        <dbReference type="ARBA" id="ARBA00023053"/>
    </source>
</evidence>
<keyword evidence="13" id="KW-1185">Reference proteome</keyword>
<keyword evidence="10" id="KW-0050">Antiport</keyword>
<keyword evidence="6 10" id="KW-0915">Sodium</keyword>
<evidence type="ECO:0000256" key="3">
    <source>
        <dbReference type="ARBA" id="ARBA00022475"/>
    </source>
</evidence>
<keyword evidence="4 10" id="KW-0812">Transmembrane</keyword>
<dbReference type="RefSeq" id="WP_073131541.1">
    <property type="nucleotide sequence ID" value="NZ_FQWQ01000001.1"/>
</dbReference>
<evidence type="ECO:0000313" key="12">
    <source>
        <dbReference type="EMBL" id="SHG58668.1"/>
    </source>
</evidence>
<reference evidence="12 13" key="1">
    <citation type="submission" date="2016-11" db="EMBL/GenBank/DDBJ databases">
        <authorList>
            <person name="Jaros S."/>
            <person name="Januszkiewicz K."/>
            <person name="Wedrychowicz H."/>
        </authorList>
    </citation>
    <scope>NUCLEOTIDE SEQUENCE [LARGE SCALE GENOMIC DNA]</scope>
    <source>
        <strain evidence="12 13">DSM 24574</strain>
    </source>
</reference>